<dbReference type="InterPro" id="IPR038573">
    <property type="entry name" value="BrnT_sf"/>
</dbReference>
<organism evidence="1 2">
    <name type="scientific">Candidatus Taenaricola geysiri</name>
    <dbReference type="NCBI Taxonomy" id="1974752"/>
    <lineage>
        <taxon>Bacteria</taxon>
        <taxon>Pseudomonadati</taxon>
        <taxon>Candidatus Omnitrophota</taxon>
        <taxon>Candidatus Taenaricola</taxon>
    </lineage>
</organism>
<evidence type="ECO:0000313" key="2">
    <source>
        <dbReference type="Proteomes" id="UP000231267"/>
    </source>
</evidence>
<proteinExistence type="predicted"/>
<name>A0A2J0LH83_9BACT</name>
<evidence type="ECO:0000313" key="1">
    <source>
        <dbReference type="EMBL" id="PIW66214.1"/>
    </source>
</evidence>
<gene>
    <name evidence="1" type="ORF">COW11_04465</name>
</gene>
<comment type="caution">
    <text evidence="1">The sequence shown here is derived from an EMBL/GenBank/DDBJ whole genome shotgun (WGS) entry which is preliminary data.</text>
</comment>
<dbReference type="InterPro" id="IPR007460">
    <property type="entry name" value="BrnT_toxin"/>
</dbReference>
<reference evidence="1 2" key="1">
    <citation type="submission" date="2017-09" db="EMBL/GenBank/DDBJ databases">
        <title>Depth-based differentiation of microbial function through sediment-hosted aquifers and enrichment of novel symbionts in the deep terrestrial subsurface.</title>
        <authorList>
            <person name="Probst A.J."/>
            <person name="Ladd B."/>
            <person name="Jarett J.K."/>
            <person name="Geller-Mcgrath D.E."/>
            <person name="Sieber C.M."/>
            <person name="Emerson J.B."/>
            <person name="Anantharaman K."/>
            <person name="Thomas B.C."/>
            <person name="Malmstrom R."/>
            <person name="Stieglmeier M."/>
            <person name="Klingl A."/>
            <person name="Woyke T."/>
            <person name="Ryan C.M."/>
            <person name="Banfield J.F."/>
        </authorList>
    </citation>
    <scope>NUCLEOTIDE SEQUENCE [LARGE SCALE GENOMIC DNA]</scope>
    <source>
        <strain evidence="1">CG12_big_fil_rev_8_21_14_0_65_43_15</strain>
    </source>
</reference>
<accession>A0A2J0LH83</accession>
<dbReference type="EMBL" id="PFGP01000105">
    <property type="protein sequence ID" value="PIW66214.1"/>
    <property type="molecule type" value="Genomic_DNA"/>
</dbReference>
<sequence length="88" mass="10473">MNNGSSSFVWNLDREKENIKKHRVDFITASKVFKDPKRKIYKDFRHNAKEHRLFCIGKVGGKILTVRFVYREGKIRIFGAGFWRKDVL</sequence>
<dbReference type="Gene3D" id="3.10.450.530">
    <property type="entry name" value="Ribonuclease toxin, BrnT, of type II toxin-antitoxin system"/>
    <property type="match status" value="1"/>
</dbReference>
<protein>
    <recommendedName>
        <fullName evidence="3">BrnT family toxin</fullName>
    </recommendedName>
</protein>
<dbReference type="Pfam" id="PF04365">
    <property type="entry name" value="BrnT_toxin"/>
    <property type="match status" value="1"/>
</dbReference>
<evidence type="ECO:0008006" key="3">
    <source>
        <dbReference type="Google" id="ProtNLM"/>
    </source>
</evidence>
<dbReference type="Proteomes" id="UP000231267">
    <property type="component" value="Unassembled WGS sequence"/>
</dbReference>
<dbReference type="AlphaFoldDB" id="A0A2J0LH83"/>